<organism evidence="4 5">
    <name type="scientific">Aspergillus carbonarius (strain ITEM 5010)</name>
    <dbReference type="NCBI Taxonomy" id="602072"/>
    <lineage>
        <taxon>Eukaryota</taxon>
        <taxon>Fungi</taxon>
        <taxon>Dikarya</taxon>
        <taxon>Ascomycota</taxon>
        <taxon>Pezizomycotina</taxon>
        <taxon>Eurotiomycetes</taxon>
        <taxon>Eurotiomycetidae</taxon>
        <taxon>Eurotiales</taxon>
        <taxon>Aspergillaceae</taxon>
        <taxon>Aspergillus</taxon>
        <taxon>Aspergillus subgen. Circumdati</taxon>
    </lineage>
</organism>
<accession>A0A1R3RZN5</accession>
<evidence type="ECO:0000256" key="1">
    <source>
        <dbReference type="ARBA" id="ARBA00022857"/>
    </source>
</evidence>
<keyword evidence="5" id="KW-1185">Reference proteome</keyword>
<proteinExistence type="predicted"/>
<keyword evidence="1" id="KW-0521">NADP</keyword>
<dbReference type="PANTHER" id="PTHR47706">
    <property type="entry name" value="NMRA-LIKE FAMILY PROTEIN"/>
    <property type="match status" value="1"/>
</dbReference>
<feature type="domain" description="NmrA-like" evidence="3">
    <location>
        <begin position="9"/>
        <end position="238"/>
    </location>
</feature>
<dbReference type="EMBL" id="KV907494">
    <property type="protein sequence ID" value="OOF99966.1"/>
    <property type="molecule type" value="Genomic_DNA"/>
</dbReference>
<evidence type="ECO:0000313" key="4">
    <source>
        <dbReference type="EMBL" id="OOF99966.1"/>
    </source>
</evidence>
<dbReference type="SUPFAM" id="SSF51735">
    <property type="entry name" value="NAD(P)-binding Rossmann-fold domains"/>
    <property type="match status" value="1"/>
</dbReference>
<reference evidence="5" key="1">
    <citation type="journal article" date="2017" name="Genome Biol.">
        <title>Comparative genomics reveals high biological diversity and specific adaptations in the industrially and medically important fungal genus Aspergillus.</title>
        <authorList>
            <person name="de Vries R.P."/>
            <person name="Riley R."/>
            <person name="Wiebenga A."/>
            <person name="Aguilar-Osorio G."/>
            <person name="Amillis S."/>
            <person name="Uchima C.A."/>
            <person name="Anderluh G."/>
            <person name="Asadollahi M."/>
            <person name="Askin M."/>
            <person name="Barry K."/>
            <person name="Battaglia E."/>
            <person name="Bayram O."/>
            <person name="Benocci T."/>
            <person name="Braus-Stromeyer S.A."/>
            <person name="Caldana C."/>
            <person name="Canovas D."/>
            <person name="Cerqueira G.C."/>
            <person name="Chen F."/>
            <person name="Chen W."/>
            <person name="Choi C."/>
            <person name="Clum A."/>
            <person name="Dos Santos R.A."/>
            <person name="Damasio A.R."/>
            <person name="Diallinas G."/>
            <person name="Emri T."/>
            <person name="Fekete E."/>
            <person name="Flipphi M."/>
            <person name="Freyberg S."/>
            <person name="Gallo A."/>
            <person name="Gournas C."/>
            <person name="Habgood R."/>
            <person name="Hainaut M."/>
            <person name="Harispe M.L."/>
            <person name="Henrissat B."/>
            <person name="Hilden K.S."/>
            <person name="Hope R."/>
            <person name="Hossain A."/>
            <person name="Karabika E."/>
            <person name="Karaffa L."/>
            <person name="Karanyi Z."/>
            <person name="Krasevec N."/>
            <person name="Kuo A."/>
            <person name="Kusch H."/>
            <person name="LaButti K."/>
            <person name="Lagendijk E.L."/>
            <person name="Lapidus A."/>
            <person name="Levasseur A."/>
            <person name="Lindquist E."/>
            <person name="Lipzen A."/>
            <person name="Logrieco A.F."/>
            <person name="MacCabe A."/>
            <person name="Maekelae M.R."/>
            <person name="Malavazi I."/>
            <person name="Melin P."/>
            <person name="Meyer V."/>
            <person name="Mielnichuk N."/>
            <person name="Miskei M."/>
            <person name="Molnar A.P."/>
            <person name="Mule G."/>
            <person name="Ngan C.Y."/>
            <person name="Orejas M."/>
            <person name="Orosz E."/>
            <person name="Ouedraogo J.P."/>
            <person name="Overkamp K.M."/>
            <person name="Park H.-S."/>
            <person name="Perrone G."/>
            <person name="Piumi F."/>
            <person name="Punt P.J."/>
            <person name="Ram A.F."/>
            <person name="Ramon A."/>
            <person name="Rauscher S."/>
            <person name="Record E."/>
            <person name="Riano-Pachon D.M."/>
            <person name="Robert V."/>
            <person name="Roehrig J."/>
            <person name="Ruller R."/>
            <person name="Salamov A."/>
            <person name="Salih N.S."/>
            <person name="Samson R.A."/>
            <person name="Sandor E."/>
            <person name="Sanguinetti M."/>
            <person name="Schuetze T."/>
            <person name="Sepcic K."/>
            <person name="Shelest E."/>
            <person name="Sherlock G."/>
            <person name="Sophianopoulou V."/>
            <person name="Squina F.M."/>
            <person name="Sun H."/>
            <person name="Susca A."/>
            <person name="Todd R.B."/>
            <person name="Tsang A."/>
            <person name="Unkles S.E."/>
            <person name="van de Wiele N."/>
            <person name="van Rossen-Uffink D."/>
            <person name="Oliveira J.V."/>
            <person name="Vesth T.C."/>
            <person name="Visser J."/>
            <person name="Yu J.-H."/>
            <person name="Zhou M."/>
            <person name="Andersen M.R."/>
            <person name="Archer D.B."/>
            <person name="Baker S.E."/>
            <person name="Benoit I."/>
            <person name="Brakhage A.A."/>
            <person name="Braus G.H."/>
            <person name="Fischer R."/>
            <person name="Frisvad J.C."/>
            <person name="Goldman G.H."/>
            <person name="Houbraken J."/>
            <person name="Oakley B."/>
            <person name="Pocsi I."/>
            <person name="Scazzocchio C."/>
            <person name="Seiboth B."/>
            <person name="vanKuyk P.A."/>
            <person name="Wortman J."/>
            <person name="Dyer P.S."/>
            <person name="Grigoriev I.V."/>
        </authorList>
    </citation>
    <scope>NUCLEOTIDE SEQUENCE [LARGE SCALE GENOMIC DNA]</scope>
    <source>
        <strain evidence="5">ITEM 5010</strain>
    </source>
</reference>
<evidence type="ECO:0000313" key="5">
    <source>
        <dbReference type="Proteomes" id="UP000188318"/>
    </source>
</evidence>
<dbReference type="Pfam" id="PF05368">
    <property type="entry name" value="NmrA"/>
    <property type="match status" value="1"/>
</dbReference>
<dbReference type="OrthoDB" id="9974981at2759"/>
<dbReference type="Gene3D" id="3.40.50.720">
    <property type="entry name" value="NAD(P)-binding Rossmann-like Domain"/>
    <property type="match status" value="1"/>
</dbReference>
<dbReference type="OMA" id="EDSIGPW"/>
<evidence type="ECO:0000256" key="2">
    <source>
        <dbReference type="ARBA" id="ARBA00023002"/>
    </source>
</evidence>
<dbReference type="InterPro" id="IPR008030">
    <property type="entry name" value="NmrA-like"/>
</dbReference>
<sequence>MASTTRRPVVAIAGATGHLGKHVTSAFLSPRFSNRFSEIVLLSRQGAPPEVADQVTSVKLTVRQYDENNLVDALKGIHILVNTVGASGHEFKEKLLHALPQTRVEVYFPSEFGVDHYIHDFPHLEWDQKKKHCTLAQQLIPGVKVCRVFCGLFLEDSIGPWFGFDTTNGKYESVGSSQSPVSFTSLGDVGKAVASLAGLPKEKIPETAHIAGDTRSISEIASLMGDAGAGRVQVTEIDLRQYKEETTAKESKDPARFLRFLMGENKINHTEAGIGNDDELVNPEQQLWTWETLVDLAKRTHGQPWKDFAWPSP</sequence>
<dbReference type="InterPro" id="IPR051609">
    <property type="entry name" value="NmrA/Isoflavone_reductase-like"/>
</dbReference>
<dbReference type="AlphaFoldDB" id="A0A1R3RZN5"/>
<dbReference type="InterPro" id="IPR036291">
    <property type="entry name" value="NAD(P)-bd_dom_sf"/>
</dbReference>
<dbReference type="PANTHER" id="PTHR47706:SF9">
    <property type="entry name" value="NMRA-LIKE DOMAIN-CONTAINING PROTEIN-RELATED"/>
    <property type="match status" value="1"/>
</dbReference>
<evidence type="ECO:0000259" key="3">
    <source>
        <dbReference type="Pfam" id="PF05368"/>
    </source>
</evidence>
<protein>
    <recommendedName>
        <fullName evidence="3">NmrA-like domain-containing protein</fullName>
    </recommendedName>
</protein>
<dbReference type="STRING" id="602072.A0A1R3RZN5"/>
<keyword evidence="2" id="KW-0560">Oxidoreductase</keyword>
<dbReference type="VEuPathDB" id="FungiDB:ASPCADRAFT_41191"/>
<dbReference type="GO" id="GO:0016491">
    <property type="term" value="F:oxidoreductase activity"/>
    <property type="evidence" value="ECO:0007669"/>
    <property type="project" value="UniProtKB-KW"/>
</dbReference>
<name>A0A1R3RZN5_ASPC5</name>
<dbReference type="Gene3D" id="3.90.25.10">
    <property type="entry name" value="UDP-galactose 4-epimerase, domain 1"/>
    <property type="match status" value="1"/>
</dbReference>
<gene>
    <name evidence="4" type="ORF">ASPCADRAFT_41191</name>
</gene>
<dbReference type="Proteomes" id="UP000188318">
    <property type="component" value="Unassembled WGS sequence"/>
</dbReference>